<name>A0A1F5VVR4_9BACT</name>
<organism evidence="3 4">
    <name type="scientific">Candidatus Fischerbacteria bacterium RBG_13_37_8</name>
    <dbReference type="NCBI Taxonomy" id="1817863"/>
    <lineage>
        <taxon>Bacteria</taxon>
        <taxon>Candidatus Fischeribacteriota</taxon>
    </lineage>
</organism>
<dbReference type="Proteomes" id="UP000178943">
    <property type="component" value="Unassembled WGS sequence"/>
</dbReference>
<dbReference type="Gene3D" id="1.10.780.10">
    <property type="entry name" value="Hydroxylamine Oxidoreductase, Chain A, domain 1"/>
    <property type="match status" value="1"/>
</dbReference>
<evidence type="ECO:0000256" key="1">
    <source>
        <dbReference type="SAM" id="Phobius"/>
    </source>
</evidence>
<proteinExistence type="predicted"/>
<dbReference type="EMBL" id="MFGW01000056">
    <property type="protein sequence ID" value="OGF67393.1"/>
    <property type="molecule type" value="Genomic_DNA"/>
</dbReference>
<keyword evidence="1" id="KW-0812">Transmembrane</keyword>
<keyword evidence="2" id="KW-0732">Signal</keyword>
<feature type="chain" id="PRO_5009522084" evidence="2">
    <location>
        <begin position="30"/>
        <end position="370"/>
    </location>
</feature>
<evidence type="ECO:0000313" key="3">
    <source>
        <dbReference type="EMBL" id="OGF67393.1"/>
    </source>
</evidence>
<dbReference type="Gene3D" id="3.90.10.10">
    <property type="entry name" value="Cytochrome C3"/>
    <property type="match status" value="2"/>
</dbReference>
<sequence length="370" mass="40737">MNWMMKNNSLLAMIFVMTVLIELASAVQAQDASASKPGIRNPCLICHGKKDFKKVKEDGSVKKLYVNEEELAQSMHAEKRCIDCHSDVTLLPHAKKPNRVTCSQCHYKGNPVGAPQTDRYNQYSASVHGKEALAGNPKAPLCQDCHGSHSILKPDNKKSAIYKKNVARTCGHCHLEEYAAYRYSIHGKTLNKGVMESATCTDCHGEHNILAVKDPSSEVFASKIPETCSHCHQNKKIMDKFGVKVQQVITYEESFHGIANKFGNKAVATCASCHGAHDILPASDHNSTISKKNLAKTCGKCHPGANENFTKGTIHIAPKEKEAGIVYYISTAFKYLTISVMIGLIAHILLDLSHKARTRKKGFHKKTPAD</sequence>
<comment type="caution">
    <text evidence="3">The sequence shown here is derived from an EMBL/GenBank/DDBJ whole genome shotgun (WGS) entry which is preliminary data.</text>
</comment>
<keyword evidence="1" id="KW-1133">Transmembrane helix</keyword>
<dbReference type="AlphaFoldDB" id="A0A1F5VVR4"/>
<protein>
    <submittedName>
        <fullName evidence="3">Uncharacterized protein</fullName>
    </submittedName>
</protein>
<feature type="signal peptide" evidence="2">
    <location>
        <begin position="1"/>
        <end position="29"/>
    </location>
</feature>
<dbReference type="InterPro" id="IPR036280">
    <property type="entry name" value="Multihaem_cyt_sf"/>
</dbReference>
<dbReference type="STRING" id="1817863.A2Y62_00980"/>
<evidence type="ECO:0000313" key="4">
    <source>
        <dbReference type="Proteomes" id="UP000178943"/>
    </source>
</evidence>
<dbReference type="SUPFAM" id="SSF48695">
    <property type="entry name" value="Multiheme cytochromes"/>
    <property type="match status" value="1"/>
</dbReference>
<evidence type="ECO:0000256" key="2">
    <source>
        <dbReference type="SAM" id="SignalP"/>
    </source>
</evidence>
<keyword evidence="1" id="KW-0472">Membrane</keyword>
<accession>A0A1F5VVR4</accession>
<reference evidence="3 4" key="1">
    <citation type="journal article" date="2016" name="Nat. Commun.">
        <title>Thousands of microbial genomes shed light on interconnected biogeochemical processes in an aquifer system.</title>
        <authorList>
            <person name="Anantharaman K."/>
            <person name="Brown C.T."/>
            <person name="Hug L.A."/>
            <person name="Sharon I."/>
            <person name="Castelle C.J."/>
            <person name="Probst A.J."/>
            <person name="Thomas B.C."/>
            <person name="Singh A."/>
            <person name="Wilkins M.J."/>
            <person name="Karaoz U."/>
            <person name="Brodie E.L."/>
            <person name="Williams K.H."/>
            <person name="Hubbard S.S."/>
            <person name="Banfield J.F."/>
        </authorList>
    </citation>
    <scope>NUCLEOTIDE SEQUENCE [LARGE SCALE GENOMIC DNA]</scope>
</reference>
<feature type="transmembrane region" description="Helical" evidence="1">
    <location>
        <begin position="325"/>
        <end position="350"/>
    </location>
</feature>
<gene>
    <name evidence="3" type="ORF">A2Y62_00980</name>
</gene>